<dbReference type="EMBL" id="JACORU010000001">
    <property type="protein sequence ID" value="MBC5763581.1"/>
    <property type="molecule type" value="Genomic_DNA"/>
</dbReference>
<sequence>MQKRLALTAVALASLLAACGGGSDGGADPSARGALIEPSATVATLTAAQIDASTAASGLQALSGKAKCDVRIQSINFNTIGPKGEATNSSGALLVPAGACASQSFPLVAYDRGTEVFKPRALASATDAETFSMVAFFASQGYAVVAPDYLGFAKSAFSYHPYLHAESEATTTVDAIRAARNTAAAQGFSLNGKVMVTGYSQGGHASMATHRAIERDYASEINLVAGAHLAGPYNLSGSFKLNNAIAGYQYFVPFIVNSYQKVYGNVYSNVSQVYKTPYSTYIENLLPSPTLTYTTLVTTGQLPGGPTVTPAAARDAIFQPAFITDVATNNSNGLYVDAQANDLLAWNPRSRMLMCGGSGDPTVPPAVHMQVAQAGFTARGLVHVTSVDVDPLIRATYGVGGAAPTDPTSAAFATYYGSYHGTYEPPFCYLQARGLFDSAK</sequence>
<gene>
    <name evidence="2" type="ORF">H8R02_03920</name>
</gene>
<protein>
    <submittedName>
        <fullName evidence="2">Prolyl oligopeptidase family serine peptidase</fullName>
    </submittedName>
</protein>
<dbReference type="GO" id="GO:0016042">
    <property type="term" value="P:lipid catabolic process"/>
    <property type="evidence" value="ECO:0007669"/>
    <property type="project" value="InterPro"/>
</dbReference>
<keyword evidence="3" id="KW-1185">Reference proteome</keyword>
<dbReference type="Pfam" id="PF03583">
    <property type="entry name" value="LIP"/>
    <property type="match status" value="1"/>
</dbReference>
<dbReference type="Proteomes" id="UP000596827">
    <property type="component" value="Unassembled WGS sequence"/>
</dbReference>
<dbReference type="AlphaFoldDB" id="A0A923S0U4"/>
<evidence type="ECO:0000313" key="3">
    <source>
        <dbReference type="Proteomes" id="UP000596827"/>
    </source>
</evidence>
<dbReference type="PROSITE" id="PS51257">
    <property type="entry name" value="PROKAR_LIPOPROTEIN"/>
    <property type="match status" value="1"/>
</dbReference>
<proteinExistence type="predicted"/>
<dbReference type="Gene3D" id="1.10.260.160">
    <property type="match status" value="1"/>
</dbReference>
<dbReference type="PIRSF" id="PIRSF029171">
    <property type="entry name" value="Esterase_LipA"/>
    <property type="match status" value="1"/>
</dbReference>
<reference evidence="2" key="1">
    <citation type="submission" date="2020-08" db="EMBL/GenBank/DDBJ databases">
        <title>Ramlibacter sp. GTP1 16S ribosomal RNA gene genome sequencing and assembly.</title>
        <authorList>
            <person name="Kang M."/>
        </authorList>
    </citation>
    <scope>NUCLEOTIDE SEQUENCE</scope>
    <source>
        <strain evidence="2">GTP1</strain>
    </source>
</reference>
<name>A0A923S0U4_9BURK</name>
<dbReference type="GO" id="GO:0004806">
    <property type="term" value="F:triacylglycerol lipase activity"/>
    <property type="evidence" value="ECO:0007669"/>
    <property type="project" value="InterPro"/>
</dbReference>
<keyword evidence="1" id="KW-0732">Signal</keyword>
<accession>A0A923S0U4</accession>
<dbReference type="Gene3D" id="3.40.50.1820">
    <property type="entry name" value="alpha/beta hydrolase"/>
    <property type="match status" value="1"/>
</dbReference>
<dbReference type="PANTHER" id="PTHR34853">
    <property type="match status" value="1"/>
</dbReference>
<dbReference type="SUPFAM" id="SSF53474">
    <property type="entry name" value="alpha/beta-Hydrolases"/>
    <property type="match status" value="1"/>
</dbReference>
<dbReference type="PANTHER" id="PTHR34853:SF1">
    <property type="entry name" value="LIPASE 5"/>
    <property type="match status" value="1"/>
</dbReference>
<feature type="signal peptide" evidence="1">
    <location>
        <begin position="1"/>
        <end position="20"/>
    </location>
</feature>
<feature type="chain" id="PRO_5037002809" evidence="1">
    <location>
        <begin position="21"/>
        <end position="440"/>
    </location>
</feature>
<evidence type="ECO:0000313" key="2">
    <source>
        <dbReference type="EMBL" id="MBC5763581.1"/>
    </source>
</evidence>
<dbReference type="RefSeq" id="WP_187080022.1">
    <property type="nucleotide sequence ID" value="NZ_JACORU010000001.1"/>
</dbReference>
<comment type="caution">
    <text evidence="2">The sequence shown here is derived from an EMBL/GenBank/DDBJ whole genome shotgun (WGS) entry which is preliminary data.</text>
</comment>
<dbReference type="InterPro" id="IPR029058">
    <property type="entry name" value="AB_hydrolase_fold"/>
</dbReference>
<dbReference type="InterPro" id="IPR005152">
    <property type="entry name" value="Lipase_secreted"/>
</dbReference>
<organism evidence="2 3">
    <name type="scientific">Ramlibacter albus</name>
    <dbReference type="NCBI Taxonomy" id="2079448"/>
    <lineage>
        <taxon>Bacteria</taxon>
        <taxon>Pseudomonadati</taxon>
        <taxon>Pseudomonadota</taxon>
        <taxon>Betaproteobacteria</taxon>
        <taxon>Burkholderiales</taxon>
        <taxon>Comamonadaceae</taxon>
        <taxon>Ramlibacter</taxon>
    </lineage>
</organism>
<evidence type="ECO:0000256" key="1">
    <source>
        <dbReference type="SAM" id="SignalP"/>
    </source>
</evidence>